<gene>
    <name evidence="4" type="ORF">BLM47_12425</name>
</gene>
<feature type="transmembrane region" description="Helical" evidence="2">
    <location>
        <begin position="679"/>
        <end position="698"/>
    </location>
</feature>
<evidence type="ECO:0000256" key="1">
    <source>
        <dbReference type="PIRSR" id="PIRSR607822-1"/>
    </source>
</evidence>
<sequence length="1046" mass="117411">MEQWRKQALLKQEELFQKRLEADGLDVETMASLLFLSKKGSGDGLRSSPVRKTLFGNAADPEWAVVFREAMGLLEQEESDAVQCQGLDKAVRPFLLLAFRRWRERFFSDSENPWIRWDAVIQSALETMAAQLVQIAARALVLELNVCRLREQLEGGTPQERYRSFLRLLQDPRWLSGFYDEYVVLARLLTVRTKFYIRHVTEVLERFLADREILLDALNLDRSPLVEIRPGLGDSHLQGRTVTRLRFASGRVILYKPRSLAGAVQVQRLLTWVNGKGFKPALMTLPIVDRGLYGWEPFIEASPCAGEEEIRRFYRRIGALTAVVYAIRGQDFHFENLIACGEHPVLVDWEAIFVNRPPYSFTDTAEVRAKQQIVDSVLGTGLLPLLLVQTVDGAGVELSGLGGREQMLPRPVLQVENEGTDEMRFVRKPKSMEAAVNRPWIIGPEGPVYMEAIDFAEEIVAGFRETCEILITHREELLALNGLLAGFREVPVRVLVRATQHYANFLLESWHPDYLRDALDREKLVDRLWYAPVDSRFVLAERDDIMEGDVPYFTTMPISKDVSDGRGRRIPDVFAKSGFEQVEERLRNLTIQEVNLQSDWIRFSLVALRDREESVSAGRGLPEEIQHVSVDTGVFVEEASTIGRYLVERAIWGPDRRDCTWIGAGVNHRGQWSVASMDAGLYNGVAGVALFLGYLGWVTDNETFRQTARAAMETALQKAVFLTKFPSAFFGLGSVLYVLSHLGPILGEPQWLGGMEEIVRLMGRAVEEDRYYDLLSGGAGVIHVLLNVYEQFGLPAALEVASAYGDHLSKNRRASGEGAAWFGEGKTDRGLAGMAHGVAGIAWALLRLAAATGKEEYRRAAEEGLAYERSLFHPEKGNWEDRRFAGEKAFSSMAWCHGAPGIGLSRLLSWDYVPPSRRAMMAEEIQTAVSAVLSRGLGRSHCLCHGDLGQAEFLLQAGRRLGNPDLVAKAKRIGIQVMEEKKRTGNYRLGTPQGLPSAGMWLGEAGIGYQFLRLAHPDRIPSVMSLERAGIQLGWEEERKHEAERS</sequence>
<keyword evidence="2" id="KW-0812">Transmembrane</keyword>
<dbReference type="InterPro" id="IPR012341">
    <property type="entry name" value="6hp_glycosidase-like_sf"/>
</dbReference>
<organism evidence="4 5">
    <name type="scientific">Candidatus Reconcilbacillus cellulovorans</name>
    <dbReference type="NCBI Taxonomy" id="1906605"/>
    <lineage>
        <taxon>Bacteria</taxon>
        <taxon>Bacillati</taxon>
        <taxon>Bacillota</taxon>
        <taxon>Bacilli</taxon>
        <taxon>Bacillales</taxon>
        <taxon>Paenibacillaceae</taxon>
        <taxon>Candidatus Reconcilbacillus</taxon>
    </lineage>
</organism>
<dbReference type="GO" id="GO:0046872">
    <property type="term" value="F:metal ion binding"/>
    <property type="evidence" value="ECO:0007669"/>
    <property type="project" value="UniProtKB-KW"/>
</dbReference>
<dbReference type="EMBL" id="MOXJ01000038">
    <property type="protein sequence ID" value="PDO09472.1"/>
    <property type="molecule type" value="Genomic_DNA"/>
</dbReference>
<keyword evidence="1" id="KW-0862">Zinc</keyword>
<dbReference type="NCBIfam" id="TIGR03897">
    <property type="entry name" value="lanti_2_LanM"/>
    <property type="match status" value="1"/>
</dbReference>
<feature type="binding site" evidence="1">
    <location>
        <position position="944"/>
    </location>
    <ligand>
        <name>Zn(2+)</name>
        <dbReference type="ChEBI" id="CHEBI:29105"/>
    </ligand>
</feature>
<feature type="binding site" evidence="1">
    <location>
        <position position="945"/>
    </location>
    <ligand>
        <name>Zn(2+)</name>
        <dbReference type="ChEBI" id="CHEBI:29105"/>
    </ligand>
</feature>
<dbReference type="PRINTS" id="PR01950">
    <property type="entry name" value="LANCSUPER"/>
</dbReference>
<dbReference type="AlphaFoldDB" id="A0A2A6DXR3"/>
<keyword evidence="1" id="KW-0479">Metal-binding</keyword>
<dbReference type="GO" id="GO:0031179">
    <property type="term" value="P:peptide modification"/>
    <property type="evidence" value="ECO:0007669"/>
    <property type="project" value="InterPro"/>
</dbReference>
<dbReference type="InterPro" id="IPR025410">
    <property type="entry name" value="Lant_dehyd"/>
</dbReference>
<dbReference type="Pfam" id="PF13575">
    <property type="entry name" value="DUF4135"/>
    <property type="match status" value="1"/>
</dbReference>
<evidence type="ECO:0000259" key="3">
    <source>
        <dbReference type="Pfam" id="PF13575"/>
    </source>
</evidence>
<protein>
    <recommendedName>
        <fullName evidence="3">Lantibiotic biosynthesis protein dehydration domain-containing protein</fullName>
    </recommendedName>
</protein>
<dbReference type="Proteomes" id="UP000243688">
    <property type="component" value="Unassembled WGS sequence"/>
</dbReference>
<dbReference type="SMART" id="SM01260">
    <property type="entry name" value="LANC_like"/>
    <property type="match status" value="1"/>
</dbReference>
<dbReference type="InterPro" id="IPR007822">
    <property type="entry name" value="LANC-like"/>
</dbReference>
<name>A0A2A6DXR3_9BACL</name>
<accession>A0A2A6DXR3</accession>
<dbReference type="PANTHER" id="PTHR12736">
    <property type="entry name" value="LANC-LIKE PROTEIN"/>
    <property type="match status" value="1"/>
</dbReference>
<feature type="domain" description="Lantibiotic biosynthesis protein dehydration" evidence="3">
    <location>
        <begin position="182"/>
        <end position="555"/>
    </location>
</feature>
<dbReference type="GO" id="GO:0005886">
    <property type="term" value="C:plasma membrane"/>
    <property type="evidence" value="ECO:0007669"/>
    <property type="project" value="TreeGrafter"/>
</dbReference>
<comment type="caution">
    <text evidence="4">The sequence shown here is derived from an EMBL/GenBank/DDBJ whole genome shotgun (WGS) entry which is preliminary data.</text>
</comment>
<dbReference type="InterPro" id="IPR017146">
    <property type="entry name" value="Lanti_2_LanM"/>
</dbReference>
<evidence type="ECO:0000313" key="4">
    <source>
        <dbReference type="EMBL" id="PDO09472.1"/>
    </source>
</evidence>
<dbReference type="SUPFAM" id="SSF158745">
    <property type="entry name" value="LanC-like"/>
    <property type="match status" value="1"/>
</dbReference>
<dbReference type="Pfam" id="PF05147">
    <property type="entry name" value="LANC_like"/>
    <property type="match status" value="1"/>
</dbReference>
<reference evidence="4 5" key="1">
    <citation type="submission" date="2016-12" db="EMBL/GenBank/DDBJ databases">
        <title>Candidatus Reconcilibacillus cellulovorans genome.</title>
        <authorList>
            <person name="Kolinko S."/>
            <person name="Wu Y.-W."/>
            <person name="Tachea F."/>
            <person name="Denzel E."/>
            <person name="Hiras J."/>
            <person name="Baecker N."/>
            <person name="Chan L.J."/>
            <person name="Eichorst S.A."/>
            <person name="Frey D."/>
            <person name="Adams P.D."/>
            <person name="Pray T."/>
            <person name="Tanjore D."/>
            <person name="Petzold C.J."/>
            <person name="Gladden J.M."/>
            <person name="Simmons B.A."/>
            <person name="Singer S.W."/>
        </authorList>
    </citation>
    <scope>NUCLEOTIDE SEQUENCE [LARGE SCALE GENOMIC DNA]</scope>
    <source>
        <strain evidence="4">JTherm</strain>
    </source>
</reference>
<dbReference type="CDD" id="cd04792">
    <property type="entry name" value="LanM-like"/>
    <property type="match status" value="1"/>
</dbReference>
<proteinExistence type="predicted"/>
<feature type="transmembrane region" description="Helical" evidence="2">
    <location>
        <begin position="719"/>
        <end position="739"/>
    </location>
</feature>
<keyword evidence="2" id="KW-1133">Transmembrane helix</keyword>
<dbReference type="GO" id="GO:0005975">
    <property type="term" value="P:carbohydrate metabolic process"/>
    <property type="evidence" value="ECO:0007669"/>
    <property type="project" value="InterPro"/>
</dbReference>
<dbReference type="PIRSF" id="PIRSF037228">
    <property type="entry name" value="Lant_mod_RumM"/>
    <property type="match status" value="1"/>
</dbReference>
<keyword evidence="2" id="KW-0472">Membrane</keyword>
<feature type="binding site" evidence="1">
    <location>
        <position position="896"/>
    </location>
    <ligand>
        <name>Zn(2+)</name>
        <dbReference type="ChEBI" id="CHEBI:29105"/>
    </ligand>
</feature>
<evidence type="ECO:0000256" key="2">
    <source>
        <dbReference type="SAM" id="Phobius"/>
    </source>
</evidence>
<dbReference type="PANTHER" id="PTHR12736:SF7">
    <property type="entry name" value="LANC-LIKE PROTEIN 3"/>
    <property type="match status" value="1"/>
</dbReference>
<evidence type="ECO:0000313" key="5">
    <source>
        <dbReference type="Proteomes" id="UP000243688"/>
    </source>
</evidence>
<dbReference type="Gene3D" id="1.50.10.10">
    <property type="match status" value="1"/>
</dbReference>